<proteinExistence type="predicted"/>
<gene>
    <name evidence="1" type="ORF">QWZ03_03725</name>
</gene>
<dbReference type="Proteomes" id="UP001180081">
    <property type="component" value="Unassembled WGS sequence"/>
</dbReference>
<comment type="caution">
    <text evidence="1">The sequence shown here is derived from an EMBL/GenBank/DDBJ whole genome shotgun (WGS) entry which is preliminary data.</text>
</comment>
<accession>A0ABT8B1J7</accession>
<name>A0ABT8B1J7_9NEIS</name>
<protein>
    <submittedName>
        <fullName evidence="1">Uncharacterized protein</fullName>
    </submittedName>
</protein>
<evidence type="ECO:0000313" key="1">
    <source>
        <dbReference type="EMBL" id="MDN3575880.1"/>
    </source>
</evidence>
<organism evidence="1 2">
    <name type="scientific">Chitinimonas viridis</name>
    <dbReference type="NCBI Taxonomy" id="664880"/>
    <lineage>
        <taxon>Bacteria</taxon>
        <taxon>Pseudomonadati</taxon>
        <taxon>Pseudomonadota</taxon>
        <taxon>Betaproteobacteria</taxon>
        <taxon>Neisseriales</taxon>
        <taxon>Chitinibacteraceae</taxon>
        <taxon>Chitinimonas</taxon>
    </lineage>
</organism>
<dbReference type="RefSeq" id="WP_290331524.1">
    <property type="nucleotide sequence ID" value="NZ_JAUFPU010000003.1"/>
</dbReference>
<evidence type="ECO:0000313" key="2">
    <source>
        <dbReference type="Proteomes" id="UP001180081"/>
    </source>
</evidence>
<dbReference type="EMBL" id="JAUFPU010000003">
    <property type="protein sequence ID" value="MDN3575880.1"/>
    <property type="molecule type" value="Genomic_DNA"/>
</dbReference>
<reference evidence="1" key="2">
    <citation type="submission" date="2023-06" db="EMBL/GenBank/DDBJ databases">
        <authorList>
            <person name="Lucena T."/>
            <person name="Sun Q."/>
        </authorList>
    </citation>
    <scope>NUCLEOTIDE SEQUENCE</scope>
    <source>
        <strain evidence="1">CECT 7703</strain>
    </source>
</reference>
<sequence length="98" mass="10669">MITSDGQLVLGQKHTSLANNANVRAAGQMMLSGKGDIHLIDNLSGHFRPTVAEGLRVPELLNDLGLKTNGAYLKLYDLTLDSDCFVTNSTLTINWQLK</sequence>
<reference evidence="1" key="1">
    <citation type="journal article" date="2014" name="Int. J. Syst. Evol. Microbiol.">
        <title>Complete genome of a new Firmicutes species belonging to the dominant human colonic microbiota ('Ruminococcus bicirculans') reveals two chromosomes and a selective capacity to utilize plant glucans.</title>
        <authorList>
            <consortium name="NISC Comparative Sequencing Program"/>
            <person name="Wegmann U."/>
            <person name="Louis P."/>
            <person name="Goesmann A."/>
            <person name="Henrissat B."/>
            <person name="Duncan S.H."/>
            <person name="Flint H.J."/>
        </authorList>
    </citation>
    <scope>NUCLEOTIDE SEQUENCE</scope>
    <source>
        <strain evidence="1">CECT 7703</strain>
    </source>
</reference>
<keyword evidence="2" id="KW-1185">Reference proteome</keyword>